<name>A0ABY0HK67_9PEZI</name>
<dbReference type="Proteomes" id="UP000294003">
    <property type="component" value="Unassembled WGS sequence"/>
</dbReference>
<proteinExistence type="predicted"/>
<gene>
    <name evidence="1" type="ORF">DL762_000123</name>
</gene>
<reference evidence="1 2" key="1">
    <citation type="submission" date="2018-06" db="EMBL/GenBank/DDBJ databases">
        <title>Complete Genomes of Monosporascus.</title>
        <authorList>
            <person name="Robinson A.J."/>
            <person name="Natvig D.O."/>
        </authorList>
    </citation>
    <scope>NUCLEOTIDE SEQUENCE [LARGE SCALE GENOMIC DNA]</scope>
    <source>
        <strain evidence="1 2">CBS 609.92</strain>
    </source>
</reference>
<sequence length="87" mass="10187">MKFLDSEAKKAAKSNPKVLVVSFFFNARGEQLEKSTTGLYRSLLWQLFEKAEDLQGVLDDFDSNARRIIQRDGWQLEILKERPWPKL</sequence>
<keyword evidence="2" id="KW-1185">Reference proteome</keyword>
<accession>A0ABY0HK67</accession>
<comment type="caution">
    <text evidence="1">The sequence shown here is derived from an EMBL/GenBank/DDBJ whole genome shotgun (WGS) entry which is preliminary data.</text>
</comment>
<dbReference type="EMBL" id="QJNS01000002">
    <property type="protein sequence ID" value="RYO95381.1"/>
    <property type="molecule type" value="Genomic_DNA"/>
</dbReference>
<evidence type="ECO:0000313" key="1">
    <source>
        <dbReference type="EMBL" id="RYO95381.1"/>
    </source>
</evidence>
<protein>
    <submittedName>
        <fullName evidence="1">Uncharacterized protein</fullName>
    </submittedName>
</protein>
<evidence type="ECO:0000313" key="2">
    <source>
        <dbReference type="Proteomes" id="UP000294003"/>
    </source>
</evidence>
<organism evidence="1 2">
    <name type="scientific">Monosporascus cannonballus</name>
    <dbReference type="NCBI Taxonomy" id="155416"/>
    <lineage>
        <taxon>Eukaryota</taxon>
        <taxon>Fungi</taxon>
        <taxon>Dikarya</taxon>
        <taxon>Ascomycota</taxon>
        <taxon>Pezizomycotina</taxon>
        <taxon>Sordariomycetes</taxon>
        <taxon>Xylariomycetidae</taxon>
        <taxon>Xylariales</taxon>
        <taxon>Xylariales incertae sedis</taxon>
        <taxon>Monosporascus</taxon>
    </lineage>
</organism>